<feature type="transmembrane region" description="Helical" evidence="2">
    <location>
        <begin position="20"/>
        <end position="46"/>
    </location>
</feature>
<reference evidence="3" key="1">
    <citation type="journal article" date="2021" name="Sci. Adv.">
        <title>The American lobster genome reveals insights on longevity, neural, and immune adaptations.</title>
        <authorList>
            <person name="Polinski J.M."/>
            <person name="Zimin A.V."/>
            <person name="Clark K.F."/>
            <person name="Kohn A.B."/>
            <person name="Sadowski N."/>
            <person name="Timp W."/>
            <person name="Ptitsyn A."/>
            <person name="Khanna P."/>
            <person name="Romanova D.Y."/>
            <person name="Williams P."/>
            <person name="Greenwood S.J."/>
            <person name="Moroz L.L."/>
            <person name="Walt D.R."/>
            <person name="Bodnar A.G."/>
        </authorList>
    </citation>
    <scope>NUCLEOTIDE SEQUENCE</scope>
    <source>
        <strain evidence="3">GMGI-L3</strain>
    </source>
</reference>
<accession>A0A8J5MYF0</accession>
<sequence length="192" mass="20836">TWPSPQPHISHPPLKSCPNLLQVCFAYTVMKVLTLLILSMALLVMVAHAEPQRGSGGSGRGGGGRDGSRGGSGGSRGRGGDRGDINRRPGGRRERPCSPIGELCQKMDFTKRECFENVETIVACTLETLTDIDLYQVLLNCTTEEVPDIMESLIPNFLRGPGISCENIRAIIECADEEYDLITEIDACVSEN</sequence>
<feature type="compositionally biased region" description="Basic and acidic residues" evidence="1">
    <location>
        <begin position="78"/>
        <end position="94"/>
    </location>
</feature>
<keyword evidence="4" id="KW-1185">Reference proteome</keyword>
<feature type="non-terminal residue" evidence="3">
    <location>
        <position position="1"/>
    </location>
</feature>
<dbReference type="Proteomes" id="UP000747542">
    <property type="component" value="Unassembled WGS sequence"/>
</dbReference>
<dbReference type="AlphaFoldDB" id="A0A8J5MYF0"/>
<comment type="caution">
    <text evidence="3">The sequence shown here is derived from an EMBL/GenBank/DDBJ whole genome shotgun (WGS) entry which is preliminary data.</text>
</comment>
<feature type="compositionally biased region" description="Gly residues" evidence="1">
    <location>
        <begin position="54"/>
        <end position="77"/>
    </location>
</feature>
<evidence type="ECO:0000313" key="4">
    <source>
        <dbReference type="Proteomes" id="UP000747542"/>
    </source>
</evidence>
<keyword evidence="2" id="KW-1133">Transmembrane helix</keyword>
<name>A0A8J5MYF0_HOMAM</name>
<protein>
    <submittedName>
        <fullName evidence="3">Uncharacterized protein</fullName>
    </submittedName>
</protein>
<gene>
    <name evidence="3" type="ORF">Hamer_G020572</name>
</gene>
<organism evidence="3 4">
    <name type="scientific">Homarus americanus</name>
    <name type="common">American lobster</name>
    <dbReference type="NCBI Taxonomy" id="6706"/>
    <lineage>
        <taxon>Eukaryota</taxon>
        <taxon>Metazoa</taxon>
        <taxon>Ecdysozoa</taxon>
        <taxon>Arthropoda</taxon>
        <taxon>Crustacea</taxon>
        <taxon>Multicrustacea</taxon>
        <taxon>Malacostraca</taxon>
        <taxon>Eumalacostraca</taxon>
        <taxon>Eucarida</taxon>
        <taxon>Decapoda</taxon>
        <taxon>Pleocyemata</taxon>
        <taxon>Astacidea</taxon>
        <taxon>Nephropoidea</taxon>
        <taxon>Nephropidae</taxon>
        <taxon>Homarus</taxon>
    </lineage>
</organism>
<keyword evidence="2" id="KW-0472">Membrane</keyword>
<dbReference type="EMBL" id="JAHLQT010021277">
    <property type="protein sequence ID" value="KAG7167689.1"/>
    <property type="molecule type" value="Genomic_DNA"/>
</dbReference>
<feature type="region of interest" description="Disordered" evidence="1">
    <location>
        <begin position="51"/>
        <end position="94"/>
    </location>
</feature>
<evidence type="ECO:0000256" key="1">
    <source>
        <dbReference type="SAM" id="MobiDB-lite"/>
    </source>
</evidence>
<keyword evidence="2" id="KW-0812">Transmembrane</keyword>
<proteinExistence type="predicted"/>
<evidence type="ECO:0000313" key="3">
    <source>
        <dbReference type="EMBL" id="KAG7167689.1"/>
    </source>
</evidence>
<evidence type="ECO:0000256" key="2">
    <source>
        <dbReference type="SAM" id="Phobius"/>
    </source>
</evidence>